<evidence type="ECO:0000256" key="1">
    <source>
        <dbReference type="SAM" id="SignalP"/>
    </source>
</evidence>
<keyword evidence="3" id="KW-1185">Reference proteome</keyword>
<evidence type="ECO:0008006" key="4">
    <source>
        <dbReference type="Google" id="ProtNLM"/>
    </source>
</evidence>
<keyword evidence="1" id="KW-0732">Signal</keyword>
<accession>A0ABU7WJH1</accession>
<dbReference type="Proteomes" id="UP001358324">
    <property type="component" value="Unassembled WGS sequence"/>
</dbReference>
<protein>
    <recommendedName>
        <fullName evidence="4">Secreted protein</fullName>
    </recommendedName>
</protein>
<proteinExistence type="predicted"/>
<sequence>MRAVHSVLIAAALAAAVPAFAQQTRIEERLTDAEFRAAGLEKLSQAELARLNELLARGAAPSAAAAATPDVEARIAQAREEGRREASVAAETAVRPAESREPVESTIPGAFTGFARGREYTLANGQVWRQTDNASIAGARGQDVNVRLRPGLLSVWWLQVDGYNREAKVERVR</sequence>
<evidence type="ECO:0000313" key="3">
    <source>
        <dbReference type="Proteomes" id="UP001358324"/>
    </source>
</evidence>
<feature type="signal peptide" evidence="1">
    <location>
        <begin position="1"/>
        <end position="21"/>
    </location>
</feature>
<evidence type="ECO:0000313" key="2">
    <source>
        <dbReference type="EMBL" id="MEF3083887.1"/>
    </source>
</evidence>
<name>A0ABU7WJH1_9GAMM</name>
<dbReference type="RefSeq" id="WP_332079580.1">
    <property type="nucleotide sequence ID" value="NZ_JAZHBM010000003.1"/>
</dbReference>
<dbReference type="EMBL" id="JAZHBM010000003">
    <property type="protein sequence ID" value="MEF3083887.1"/>
    <property type="molecule type" value="Genomic_DNA"/>
</dbReference>
<feature type="chain" id="PRO_5046159339" description="Secreted protein" evidence="1">
    <location>
        <begin position="22"/>
        <end position="173"/>
    </location>
</feature>
<comment type="caution">
    <text evidence="2">The sequence shown here is derived from an EMBL/GenBank/DDBJ whole genome shotgun (WGS) entry which is preliminary data.</text>
</comment>
<reference evidence="2 3" key="1">
    <citation type="submission" date="2024-01" db="EMBL/GenBank/DDBJ databases">
        <title>Novel species of the genus Luteimonas isolated from rivers.</title>
        <authorList>
            <person name="Lu H."/>
        </authorList>
    </citation>
    <scope>NUCLEOTIDE SEQUENCE [LARGE SCALE GENOMIC DNA]</scope>
    <source>
        <strain evidence="2 3">SMYT11W</strain>
    </source>
</reference>
<organism evidence="2 3">
    <name type="scientific">Luteimonas flava</name>
    <dbReference type="NCBI Taxonomy" id="3115822"/>
    <lineage>
        <taxon>Bacteria</taxon>
        <taxon>Pseudomonadati</taxon>
        <taxon>Pseudomonadota</taxon>
        <taxon>Gammaproteobacteria</taxon>
        <taxon>Lysobacterales</taxon>
        <taxon>Lysobacteraceae</taxon>
        <taxon>Luteimonas</taxon>
    </lineage>
</organism>
<gene>
    <name evidence="2" type="ORF">V3391_16850</name>
</gene>